<evidence type="ECO:0000256" key="1">
    <source>
        <dbReference type="SAM" id="MobiDB-lite"/>
    </source>
</evidence>
<comment type="caution">
    <text evidence="3">The sequence shown here is derived from an EMBL/GenBank/DDBJ whole genome shotgun (WGS) entry which is preliminary data.</text>
</comment>
<name>A0A9P8C1T1_9HELO</name>
<feature type="compositionally biased region" description="Polar residues" evidence="1">
    <location>
        <begin position="1"/>
        <end position="12"/>
    </location>
</feature>
<proteinExistence type="predicted"/>
<dbReference type="Pfam" id="PF09414">
    <property type="entry name" value="RNA_ligase"/>
    <property type="match status" value="1"/>
</dbReference>
<dbReference type="EMBL" id="MU251693">
    <property type="protein sequence ID" value="KAG9230205.1"/>
    <property type="molecule type" value="Genomic_DNA"/>
</dbReference>
<accession>A0A9P8C1T1</accession>
<gene>
    <name evidence="3" type="ORF">BJ875DRAFT_472884</name>
</gene>
<dbReference type="OrthoDB" id="10005335at2759"/>
<feature type="domain" description="RNA ligase" evidence="2">
    <location>
        <begin position="70"/>
        <end position="268"/>
    </location>
</feature>
<dbReference type="Proteomes" id="UP000824998">
    <property type="component" value="Unassembled WGS sequence"/>
</dbReference>
<feature type="region of interest" description="Disordered" evidence="1">
    <location>
        <begin position="1"/>
        <end position="30"/>
    </location>
</feature>
<evidence type="ECO:0000313" key="3">
    <source>
        <dbReference type="EMBL" id="KAG9230205.1"/>
    </source>
</evidence>
<evidence type="ECO:0000259" key="2">
    <source>
        <dbReference type="Pfam" id="PF09414"/>
    </source>
</evidence>
<dbReference type="SUPFAM" id="SSF56091">
    <property type="entry name" value="DNA ligase/mRNA capping enzyme, catalytic domain"/>
    <property type="match status" value="1"/>
</dbReference>
<protein>
    <recommendedName>
        <fullName evidence="2">RNA ligase domain-containing protein</fullName>
    </recommendedName>
</protein>
<evidence type="ECO:0000313" key="4">
    <source>
        <dbReference type="Proteomes" id="UP000824998"/>
    </source>
</evidence>
<dbReference type="AlphaFoldDB" id="A0A9P8C1T1"/>
<keyword evidence="4" id="KW-1185">Reference proteome</keyword>
<reference evidence="3" key="1">
    <citation type="journal article" date="2021" name="IMA Fungus">
        <title>Genomic characterization of three marine fungi, including Emericellopsis atlantica sp. nov. with signatures of a generalist lifestyle and marine biomass degradation.</title>
        <authorList>
            <person name="Hagestad O.C."/>
            <person name="Hou L."/>
            <person name="Andersen J.H."/>
            <person name="Hansen E.H."/>
            <person name="Altermark B."/>
            <person name="Li C."/>
            <person name="Kuhnert E."/>
            <person name="Cox R.J."/>
            <person name="Crous P.W."/>
            <person name="Spatafora J.W."/>
            <person name="Lail K."/>
            <person name="Amirebrahimi M."/>
            <person name="Lipzen A."/>
            <person name="Pangilinan J."/>
            <person name="Andreopoulos W."/>
            <person name="Hayes R.D."/>
            <person name="Ng V."/>
            <person name="Grigoriev I.V."/>
            <person name="Jackson S.A."/>
            <person name="Sutton T.D.S."/>
            <person name="Dobson A.D.W."/>
            <person name="Rama T."/>
        </authorList>
    </citation>
    <scope>NUCLEOTIDE SEQUENCE</scope>
    <source>
        <strain evidence="3">TRa018bII</strain>
    </source>
</reference>
<sequence length="381" mass="42985">MTTKLSVQSSTLDLDGALPKPPVINEDPERPRTLFPKITDKERHFLREYGHKVRSSEGPTTQYLDRVIPLIGTVKLHGAHCDLVLTSSDELIVQSRNRVGLSEDLDAYDMAKTLLPLKTQILRLRDRYHERYKTLNPGVDIDEGFPTIIAGEWVGPGVQKTVAINALPRKCFVILSVSLNDAWLPDITYGDIHHEEIGIYHVSRGGYFFDELHLADIKASKDRLQIPTREVERECPFAKSFGLHGIGEGIVWKAEHPLGSDARFWIKTKGPLHRVTDTQKLGLDEKRMGGKKKALEFAKAAVTEGRMEQGWEYLIEMGKPRDRTSTGEFLKWVVNDVLVEEKGGIEELEVDEGLLKSAIRNVCKEWFARKLEEVGLVRGGS</sequence>
<organism evidence="3 4">
    <name type="scientific">Amylocarpus encephaloides</name>
    <dbReference type="NCBI Taxonomy" id="45428"/>
    <lineage>
        <taxon>Eukaryota</taxon>
        <taxon>Fungi</taxon>
        <taxon>Dikarya</taxon>
        <taxon>Ascomycota</taxon>
        <taxon>Pezizomycotina</taxon>
        <taxon>Leotiomycetes</taxon>
        <taxon>Helotiales</taxon>
        <taxon>Helotiales incertae sedis</taxon>
        <taxon>Amylocarpus</taxon>
    </lineage>
</organism>
<dbReference type="InterPro" id="IPR021122">
    <property type="entry name" value="RNA_ligase_dom_REL/Rnl2"/>
</dbReference>